<dbReference type="GO" id="GO:0034477">
    <property type="term" value="P:U6 snRNA 3'-end processing"/>
    <property type="evidence" value="ECO:0007669"/>
    <property type="project" value="InterPro"/>
</dbReference>
<dbReference type="PANTHER" id="PTHR13522">
    <property type="entry name" value="U6 SNRNA PHOSPHODIESTERASE 1"/>
    <property type="match status" value="1"/>
</dbReference>
<evidence type="ECO:0000256" key="1">
    <source>
        <dbReference type="ARBA" id="ARBA00022722"/>
    </source>
</evidence>
<comment type="caution">
    <text evidence="8">The sequence shown here is derived from an EMBL/GenBank/DDBJ whole genome shotgun (WGS) entry which is preliminary data.</text>
</comment>
<reference evidence="8 9" key="1">
    <citation type="submission" date="2020-04" db="EMBL/GenBank/DDBJ databases">
        <title>Perkinsus olseni comparative genomics.</title>
        <authorList>
            <person name="Bogema D.R."/>
        </authorList>
    </citation>
    <scope>NUCLEOTIDE SEQUENCE [LARGE SCALE GENOMIC DNA]</scope>
    <source>
        <strain evidence="8 9">ATCC PRA-207</strain>
    </source>
</reference>
<keyword evidence="2" id="KW-0378">Hydrolase</keyword>
<dbReference type="GO" id="GO:0000175">
    <property type="term" value="F:3'-5'-RNA exonuclease activity"/>
    <property type="evidence" value="ECO:0007669"/>
    <property type="project" value="TreeGrafter"/>
</dbReference>
<evidence type="ECO:0000256" key="5">
    <source>
        <dbReference type="ARBA" id="ARBA00029543"/>
    </source>
</evidence>
<protein>
    <recommendedName>
        <fullName evidence="5">U6 snRNA phosphodiesterase 1</fullName>
    </recommendedName>
    <alternativeName>
        <fullName evidence="6">3'-5' RNA exonuclease USB1</fullName>
    </alternativeName>
</protein>
<evidence type="ECO:0000256" key="4">
    <source>
        <dbReference type="ARBA" id="ARBA00023242"/>
    </source>
</evidence>
<evidence type="ECO:0000256" key="6">
    <source>
        <dbReference type="ARBA" id="ARBA00030030"/>
    </source>
</evidence>
<gene>
    <name evidence="8" type="primary">USB1_1</name>
    <name evidence="8" type="ORF">FOZ63_013316</name>
</gene>
<dbReference type="GO" id="GO:0005634">
    <property type="term" value="C:nucleus"/>
    <property type="evidence" value="ECO:0007669"/>
    <property type="project" value="TreeGrafter"/>
</dbReference>
<evidence type="ECO:0000256" key="3">
    <source>
        <dbReference type="ARBA" id="ARBA00023239"/>
    </source>
</evidence>
<keyword evidence="1" id="KW-0540">Nuclease</keyword>
<dbReference type="Proteomes" id="UP000553632">
    <property type="component" value="Unassembled WGS sequence"/>
</dbReference>
<dbReference type="PANTHER" id="PTHR13522:SF3">
    <property type="entry name" value="U6 SNRNA PHOSPHODIESTERASE 1"/>
    <property type="match status" value="1"/>
</dbReference>
<dbReference type="GO" id="GO:0016829">
    <property type="term" value="F:lyase activity"/>
    <property type="evidence" value="ECO:0007669"/>
    <property type="project" value="UniProtKB-KW"/>
</dbReference>
<dbReference type="AlphaFoldDB" id="A0A7J6QAX1"/>
<accession>A0A7J6QAX1</accession>
<evidence type="ECO:0000256" key="7">
    <source>
        <dbReference type="SAM" id="MobiDB-lite"/>
    </source>
</evidence>
<dbReference type="InterPro" id="IPR027521">
    <property type="entry name" value="Usb1"/>
</dbReference>
<keyword evidence="8" id="KW-0269">Exonuclease</keyword>
<feature type="compositionally biased region" description="Low complexity" evidence="7">
    <location>
        <begin position="7"/>
        <end position="16"/>
    </location>
</feature>
<feature type="compositionally biased region" description="Acidic residues" evidence="7">
    <location>
        <begin position="34"/>
        <end position="43"/>
    </location>
</feature>
<evidence type="ECO:0000313" key="8">
    <source>
        <dbReference type="EMBL" id="KAF4705503.1"/>
    </source>
</evidence>
<dbReference type="Pfam" id="PF09749">
    <property type="entry name" value="HVSL"/>
    <property type="match status" value="1"/>
</dbReference>
<name>A0A7J6QAX1_PEROL</name>
<dbReference type="EMBL" id="JABANO010034225">
    <property type="protein sequence ID" value="KAF4705503.1"/>
    <property type="molecule type" value="Genomic_DNA"/>
</dbReference>
<dbReference type="Gene3D" id="3.90.1140.10">
    <property type="entry name" value="Cyclic phosphodiesterase"/>
    <property type="match status" value="1"/>
</dbReference>
<sequence length="251" mass="27673">MLLDAYDSASSGSSDSSDCDGEGEGVKRKLPSPFEEEEEEDETGEPHADHVNKRIRRIPHIEGNYACGKSGDSALRRASAFWPGREWEKMPSGSVHCSLSRTVMLKHHLIGPFKRNIAAQLRTKPQFTMYVSPSAVDLFLSEDRTTAFLASPIVEPGPVVSMIHAVDEVMSDFDLETFYEPPKPHLSLAWTTMDVQALCEKVQSQADGEQHFHLSSKSDESAPTDDLLGIDVTSAVLRIGKENTVILLSDD</sequence>
<organism evidence="8 9">
    <name type="scientific">Perkinsus olseni</name>
    <name type="common">Perkinsus atlanticus</name>
    <dbReference type="NCBI Taxonomy" id="32597"/>
    <lineage>
        <taxon>Eukaryota</taxon>
        <taxon>Sar</taxon>
        <taxon>Alveolata</taxon>
        <taxon>Perkinsozoa</taxon>
        <taxon>Perkinsea</taxon>
        <taxon>Perkinsida</taxon>
        <taxon>Perkinsidae</taxon>
        <taxon>Perkinsus</taxon>
    </lineage>
</organism>
<proteinExistence type="predicted"/>
<evidence type="ECO:0000256" key="2">
    <source>
        <dbReference type="ARBA" id="ARBA00022801"/>
    </source>
</evidence>
<keyword evidence="4" id="KW-0539">Nucleus</keyword>
<keyword evidence="3" id="KW-0456">Lyase</keyword>
<keyword evidence="9" id="KW-1185">Reference proteome</keyword>
<feature type="region of interest" description="Disordered" evidence="7">
    <location>
        <begin position="1"/>
        <end position="52"/>
    </location>
</feature>
<evidence type="ECO:0000313" key="9">
    <source>
        <dbReference type="Proteomes" id="UP000553632"/>
    </source>
</evidence>